<dbReference type="GO" id="GO:0004252">
    <property type="term" value="F:serine-type endopeptidase activity"/>
    <property type="evidence" value="ECO:0007669"/>
    <property type="project" value="InterPro"/>
</dbReference>
<name>A0A8H3XJB6_GIGMA</name>
<dbReference type="EMBL" id="WTPW01000949">
    <property type="protein sequence ID" value="KAF0467836.1"/>
    <property type="molecule type" value="Genomic_DNA"/>
</dbReference>
<reference evidence="2 3" key="1">
    <citation type="journal article" date="2019" name="Environ. Microbiol.">
        <title>At the nexus of three kingdoms: the genome of the mycorrhizal fungus Gigaspora margarita provides insights into plant, endobacterial and fungal interactions.</title>
        <authorList>
            <person name="Venice F."/>
            <person name="Ghignone S."/>
            <person name="Salvioli di Fossalunga A."/>
            <person name="Amselem J."/>
            <person name="Novero M."/>
            <person name="Xianan X."/>
            <person name="Sedzielewska Toro K."/>
            <person name="Morin E."/>
            <person name="Lipzen A."/>
            <person name="Grigoriev I.V."/>
            <person name="Henrissat B."/>
            <person name="Martin F.M."/>
            <person name="Bonfante P."/>
        </authorList>
    </citation>
    <scope>NUCLEOTIDE SEQUENCE [LARGE SCALE GENOMIC DNA]</scope>
    <source>
        <strain evidence="2 3">BEG34</strain>
    </source>
</reference>
<dbReference type="Gene3D" id="2.40.10.10">
    <property type="entry name" value="Trypsin-like serine proteases"/>
    <property type="match status" value="2"/>
</dbReference>
<evidence type="ECO:0000259" key="1">
    <source>
        <dbReference type="Pfam" id="PF00089"/>
    </source>
</evidence>
<proteinExistence type="predicted"/>
<dbReference type="Pfam" id="PF00089">
    <property type="entry name" value="Trypsin"/>
    <property type="match status" value="1"/>
</dbReference>
<dbReference type="OrthoDB" id="10350034at2759"/>
<protein>
    <recommendedName>
        <fullName evidence="1">Peptidase S1 domain-containing protein</fullName>
    </recommendedName>
</protein>
<keyword evidence="3" id="KW-1185">Reference proteome</keyword>
<dbReference type="InterPro" id="IPR043504">
    <property type="entry name" value="Peptidase_S1_PA_chymotrypsin"/>
</dbReference>
<dbReference type="SUPFAM" id="SSF50494">
    <property type="entry name" value="Trypsin-like serine proteases"/>
    <property type="match status" value="1"/>
</dbReference>
<gene>
    <name evidence="2" type="ORF">F8M41_025906</name>
</gene>
<sequence length="400" mass="44867">MIDAREPLAELWEIQDNDILEYLARESNLTMVDRILKRYLDELNFAETYINVKDNLIIVYTVNMSTIPEIISIPEIEQYKQFLDFKHVQNSLASLKSSFNELAILANEDKPTSITIGIFPKFNKIVLVVGDSIRSRKESQILRAFIFSAKRHGAEVFYVNSIDKLHAKRGTSSGKLTTRVLSGDGIYNEFDNVICSAGFWARRKDKSQTLLVTAGHCDKESYPSKSKKQFFTWNTTRPKIIGELVYSSEAPHDFALIDIKGMNKRLSPLTNIQNNLDSQHTELIINDDIPVSSYGTHLCRSGISSPVSCGYVEAFNMIMVSSSKLFKTDSIFVSNMLSDDGDSGGPSFSFSSLASVTLKGILWGSTERRSPLGPFSMILPLEIILNNANLELITSHIVPR</sequence>
<dbReference type="GO" id="GO:0006508">
    <property type="term" value="P:proteolysis"/>
    <property type="evidence" value="ECO:0007669"/>
    <property type="project" value="InterPro"/>
</dbReference>
<accession>A0A8H3XJB6</accession>
<dbReference type="Proteomes" id="UP000439903">
    <property type="component" value="Unassembled WGS sequence"/>
</dbReference>
<feature type="domain" description="Peptidase S1" evidence="1">
    <location>
        <begin position="209"/>
        <end position="357"/>
    </location>
</feature>
<comment type="caution">
    <text evidence="2">The sequence shown here is derived from an EMBL/GenBank/DDBJ whole genome shotgun (WGS) entry which is preliminary data.</text>
</comment>
<evidence type="ECO:0000313" key="3">
    <source>
        <dbReference type="Proteomes" id="UP000439903"/>
    </source>
</evidence>
<dbReference type="InterPro" id="IPR001254">
    <property type="entry name" value="Trypsin_dom"/>
</dbReference>
<dbReference type="InterPro" id="IPR009003">
    <property type="entry name" value="Peptidase_S1_PA"/>
</dbReference>
<dbReference type="AlphaFoldDB" id="A0A8H3XJB6"/>
<organism evidence="2 3">
    <name type="scientific">Gigaspora margarita</name>
    <dbReference type="NCBI Taxonomy" id="4874"/>
    <lineage>
        <taxon>Eukaryota</taxon>
        <taxon>Fungi</taxon>
        <taxon>Fungi incertae sedis</taxon>
        <taxon>Mucoromycota</taxon>
        <taxon>Glomeromycotina</taxon>
        <taxon>Glomeromycetes</taxon>
        <taxon>Diversisporales</taxon>
        <taxon>Gigasporaceae</taxon>
        <taxon>Gigaspora</taxon>
    </lineage>
</organism>
<evidence type="ECO:0000313" key="2">
    <source>
        <dbReference type="EMBL" id="KAF0467836.1"/>
    </source>
</evidence>